<dbReference type="Gene3D" id="3.40.50.300">
    <property type="entry name" value="P-loop containing nucleotide triphosphate hydrolases"/>
    <property type="match status" value="1"/>
</dbReference>
<keyword evidence="3" id="KW-0934">Plastid</keyword>
<protein>
    <submittedName>
        <fullName evidence="3">Cell division protein</fullName>
    </submittedName>
</protein>
<keyword evidence="3" id="KW-0132">Cell division</keyword>
<keyword evidence="1" id="KW-1133">Transmembrane helix</keyword>
<dbReference type="EMBL" id="AF494278">
    <property type="protein sequence ID" value="AAM96512.1"/>
    <property type="molecule type" value="Genomic_DNA"/>
</dbReference>
<name>Q8M9V8_CHAGL</name>
<dbReference type="Gene3D" id="1.10.8.60">
    <property type="match status" value="1"/>
</dbReference>
<keyword evidence="3" id="KW-0150">Chloroplast</keyword>
<dbReference type="GO" id="GO:0005524">
    <property type="term" value="F:ATP binding"/>
    <property type="evidence" value="ECO:0007669"/>
    <property type="project" value="InterPro"/>
</dbReference>
<organism evidence="3">
    <name type="scientific">Chaetosphaeridium globosum</name>
    <name type="common">Charophycean green alga</name>
    <name type="synonym">Herposteiron globosum</name>
    <dbReference type="NCBI Taxonomy" id="96477"/>
    <lineage>
        <taxon>Eukaryota</taxon>
        <taxon>Viridiplantae</taxon>
        <taxon>Streptophyta</taxon>
        <taxon>Coleochaetophyceae</taxon>
        <taxon>Coleochaetales</taxon>
        <taxon>Chaetosphaeridiaceae</taxon>
        <taxon>Chaetosphaeridium</taxon>
    </lineage>
</organism>
<geneLocation type="chloroplast" evidence="3"/>
<evidence type="ECO:0000313" key="3">
    <source>
        <dbReference type="EMBL" id="AAM96512.1"/>
    </source>
</evidence>
<dbReference type="RefSeq" id="NP_683831.1">
    <property type="nucleotide sequence ID" value="NC_004115.1"/>
</dbReference>
<dbReference type="Pfam" id="PF00004">
    <property type="entry name" value="AAA"/>
    <property type="match status" value="1"/>
</dbReference>
<accession>Q8M9V8</accession>
<proteinExistence type="predicted"/>
<feature type="transmembrane region" description="Helical" evidence="1">
    <location>
        <begin position="38"/>
        <end position="55"/>
    </location>
</feature>
<reference evidence="3" key="1">
    <citation type="journal article" date="2002" name="Proc. Natl. Acad. Sci. U.S.A.">
        <title>The chloroplast and mitochondrial genome sequences of the charophyte Chaetosphaeridium globosum: insights into the timing of the events that restructured organelle DNAs within the green algal lineage that led to land plants.</title>
        <authorList>
            <person name="Turmel M."/>
            <person name="Otis C."/>
            <person name="Lemieux C."/>
        </authorList>
    </citation>
    <scope>NUCLEOTIDE SEQUENCE</scope>
</reference>
<dbReference type="GO" id="GO:0051301">
    <property type="term" value="P:cell division"/>
    <property type="evidence" value="ECO:0007669"/>
    <property type="project" value="UniProtKB-KW"/>
</dbReference>
<dbReference type="GeneID" id="860673"/>
<keyword evidence="1" id="KW-0812">Transmembrane</keyword>
<dbReference type="GO" id="GO:0016887">
    <property type="term" value="F:ATP hydrolysis activity"/>
    <property type="evidence" value="ECO:0007669"/>
    <property type="project" value="InterPro"/>
</dbReference>
<dbReference type="SUPFAM" id="SSF52540">
    <property type="entry name" value="P-loop containing nucleoside triphosphate hydrolases"/>
    <property type="match status" value="1"/>
</dbReference>
<evidence type="ECO:0000256" key="1">
    <source>
        <dbReference type="SAM" id="Phobius"/>
    </source>
</evidence>
<evidence type="ECO:0000259" key="2">
    <source>
        <dbReference type="Pfam" id="PF00004"/>
    </source>
</evidence>
<feature type="domain" description="ATPase AAA-type core" evidence="2">
    <location>
        <begin position="922"/>
        <end position="1071"/>
    </location>
</feature>
<keyword evidence="3" id="KW-0131">Cell cycle</keyword>
<sequence>MKNFLDTKRFLKTSSKFFSVKVLLLESPEISQKDFKQIFNFFFSFPFFILFYYWSNTKITTNNPLLLFLEKQTKSEQILIEKLQLDSSILNKKYTQIFLTNQNKENFNKILVTKKNGIENKKLIFNKENTNRINDTLNNNFYKQNIFFDLDLYNSNSINKLLIKNNNKIKTNKTIFIRKISNILQLLNREIFYTSSLNKKNFINFESNNINEDFLKIELFLQNQQFLKENQNSFQNSITISKKSNFFLKSITESLNLSKYLEKSVFEKFFANKNFYDFYTKFLFYINKYIYQQIFNEYFIKYRFKFFIQKTNNRFLESKNRVLISNNYNFYKNIKKNLKKQQLSQFKFNSLLQIIYILKENRNYSYNIHLENNRNLKTIYYFTDNNNLFYLKDIFLNKNDNFLISKKNLTDSKILYKKLIKLQKDNFSEVLIETKPHYFFNKNLINKLTSTNFYILQKEEESKKNFQDSLNLINYFPIYFRKFKDVNFNSFNQPLIHINKKILTFNYKNDKDKNVVLFKNYNFLFNSNKNNLLEILKISNDSEKKYLKNIKEIDFRFENEILLSSNFLQNQSLKKIEKTYLDSKKSNDDSKVFTLVAEQSKNLNQYKQWIFTPNWWNLIKNLIVKNILLISDESKNNFYNISSNKPNYSNLITKNYKESINDLVNLLLIKKDNVNENFSKKIPIIFVNRTILRINQEINNINKEKVFRPQFKNHLILVNKYNSYKYLIFYVIIGSFFVFKNYKFYTISGFSWFFLWKKVENLKLFKNPSWNNFLDLLIYQKTLDETKHIENIWLKKSKKFFYNLLKKYRIQYLIDQEINADLLKNETLFLSDTLITNKQLNFYKIETKQKILENKNFFNSLSYIYKNSIFPKWNSKEIFNEKIIIINLYEKILSSSLFHITQNNTFYNETSNVTNLDFSKGILLLGKNETEKSEIIKTLASNAELPIIQISAKILASNSKMDSNNSQSEQNTESEEYLQKLKLTIKLVQRIAPCIVWIPNIHEFHYEGALSLTQSATSLKKKKLFVSLINELDNLFKHKKKSILIFASSDFVKKIDPLLLSPDRFGRLVNVRTYTFEERQKKLDLLLKNKNLKFKNQKLLEQLSRQTVGYNYVELNSLNNEIGLIAITENKKVIEENNIKLSFYRQIYAYINTTENFSNKSDQKLIYKIGKTVISKLIIPYKSIFYINNQYDWWKKKFYFLSKFYFELPYAESVLKEVIIICNALVCLAGYAAQDYYNVNKNSTENKISLNQDIENDLTIIYLLFQKYFEQFGWIGQFTTNLKHNKRKKSLNNDYIFENLLFSHNKKLSRQSSYKINNSSKFIEGYYFFNKNIFKNRIFYNNNYLLHFYSKYKNNIQSKNTNLESNSNFSFSSNDLSSEDFLLKVTEPYKRLLFSLLKEITNKTESEIDKFLNNINEDLLNDNFLDKNISSNEYQNLSDGKNNLIFKINRKNLLDRSTVKKLYSIYGILKEEDFSYPSRKIRKNLKLSRFKNITEINNTDSFVSSLTNNSSIKKEYSKDYFGTHLKIGSFLNRTYWDLPTYLHQPWSVERKPDRLNRLQLMNNFKLNKSIKKQFDLDLKIHQSIVELYFYLLKFFKKNNKELDCLIEDCVNKKLISMEKINQKFTKK</sequence>
<dbReference type="InterPro" id="IPR027417">
    <property type="entry name" value="P-loop_NTPase"/>
</dbReference>
<keyword evidence="1" id="KW-0472">Membrane</keyword>
<gene>
    <name evidence="3" type="primary">ftsH</name>
</gene>
<dbReference type="InterPro" id="IPR003959">
    <property type="entry name" value="ATPase_AAA_core"/>
</dbReference>